<keyword evidence="2" id="KW-1185">Reference proteome</keyword>
<accession>A0ACC1H9R0</accession>
<organism evidence="1 2">
    <name type="scientific">Spiromyces aspiralis</name>
    <dbReference type="NCBI Taxonomy" id="68401"/>
    <lineage>
        <taxon>Eukaryota</taxon>
        <taxon>Fungi</taxon>
        <taxon>Fungi incertae sedis</taxon>
        <taxon>Zoopagomycota</taxon>
        <taxon>Kickxellomycotina</taxon>
        <taxon>Kickxellomycetes</taxon>
        <taxon>Kickxellales</taxon>
        <taxon>Kickxellaceae</taxon>
        <taxon>Spiromyces</taxon>
    </lineage>
</organism>
<proteinExistence type="predicted"/>
<evidence type="ECO:0000313" key="1">
    <source>
        <dbReference type="EMBL" id="KAJ1673132.1"/>
    </source>
</evidence>
<gene>
    <name evidence="1" type="ORF">EV182_005821</name>
</gene>
<dbReference type="Proteomes" id="UP001145114">
    <property type="component" value="Unassembled WGS sequence"/>
</dbReference>
<name>A0ACC1H9R0_9FUNG</name>
<reference evidence="1" key="1">
    <citation type="submission" date="2022-06" db="EMBL/GenBank/DDBJ databases">
        <title>Phylogenomic reconstructions and comparative analyses of Kickxellomycotina fungi.</title>
        <authorList>
            <person name="Reynolds N.K."/>
            <person name="Stajich J.E."/>
            <person name="Barry K."/>
            <person name="Grigoriev I.V."/>
            <person name="Crous P."/>
            <person name="Smith M.E."/>
        </authorList>
    </citation>
    <scope>NUCLEOTIDE SEQUENCE</scope>
    <source>
        <strain evidence="1">RSA 2271</strain>
    </source>
</reference>
<evidence type="ECO:0000313" key="2">
    <source>
        <dbReference type="Proteomes" id="UP001145114"/>
    </source>
</evidence>
<sequence>MIPFLPIPEIPEFSASADQNVYDFIESIDSYITYFRNAMTHGNSSNETLPVSYFNRLAIQQAIARTSGNPKHHPQVWSSKPGVTWDEIKEKLAERLPYTLGAREVIDRLNSMTKKEDEPLTLLLDRFEQVAARSRHTIPSDFLLEAFLGLLPLNTELPYTSTYETRTWDNLREFLQRWDENTEYIKTISHRARSHSPPADIPMTFIPAEARAPTGHIAYIPI</sequence>
<dbReference type="EMBL" id="JAMZIH010007338">
    <property type="protein sequence ID" value="KAJ1673132.1"/>
    <property type="molecule type" value="Genomic_DNA"/>
</dbReference>
<protein>
    <submittedName>
        <fullName evidence="1">Uncharacterized protein</fullName>
    </submittedName>
</protein>
<comment type="caution">
    <text evidence="1">The sequence shown here is derived from an EMBL/GenBank/DDBJ whole genome shotgun (WGS) entry which is preliminary data.</text>
</comment>